<evidence type="ECO:0000256" key="4">
    <source>
        <dbReference type="ARBA" id="ARBA00021582"/>
    </source>
</evidence>
<dbReference type="GO" id="GO:0006564">
    <property type="term" value="P:L-serine biosynthetic process"/>
    <property type="evidence" value="ECO:0007669"/>
    <property type="project" value="UniProtKB-KW"/>
</dbReference>
<evidence type="ECO:0000256" key="1">
    <source>
        <dbReference type="ARBA" id="ARBA00005216"/>
    </source>
</evidence>
<dbReference type="InterPro" id="IPR006139">
    <property type="entry name" value="D-isomer_2_OHA_DH_cat_dom"/>
</dbReference>
<evidence type="ECO:0000256" key="8">
    <source>
        <dbReference type="ARBA" id="ARBA00023299"/>
    </source>
</evidence>
<dbReference type="InterPro" id="IPR029009">
    <property type="entry name" value="ASB_dom_sf"/>
</dbReference>
<proteinExistence type="inferred from homology"/>
<comment type="similarity">
    <text evidence="2">Belongs to the D-isomer specific 2-hydroxyacid dehydrogenase family.</text>
</comment>
<dbReference type="InterPro" id="IPR006140">
    <property type="entry name" value="D-isomer_DH_NAD-bd"/>
</dbReference>
<dbReference type="InterPro" id="IPR006236">
    <property type="entry name" value="PGDH"/>
</dbReference>
<dbReference type="CDD" id="cd04902">
    <property type="entry name" value="ACT_3PGDH-xct"/>
    <property type="match status" value="1"/>
</dbReference>
<evidence type="ECO:0000256" key="7">
    <source>
        <dbReference type="ARBA" id="ARBA00023027"/>
    </source>
</evidence>
<evidence type="ECO:0000259" key="10">
    <source>
        <dbReference type="PROSITE" id="PS51671"/>
    </source>
</evidence>
<dbReference type="Gene3D" id="3.30.70.260">
    <property type="match status" value="1"/>
</dbReference>
<dbReference type="SUPFAM" id="SSF143548">
    <property type="entry name" value="Serine metabolism enzymes domain"/>
    <property type="match status" value="1"/>
</dbReference>
<dbReference type="EC" id="1.1.1.95" evidence="3"/>
<dbReference type="Pfam" id="PF02826">
    <property type="entry name" value="2-Hacid_dh_C"/>
    <property type="match status" value="1"/>
</dbReference>
<dbReference type="Pfam" id="PF19304">
    <property type="entry name" value="PGDH_inter"/>
    <property type="match status" value="1"/>
</dbReference>
<keyword evidence="5" id="KW-0028">Amino-acid biosynthesis</keyword>
<dbReference type="Pfam" id="PF00389">
    <property type="entry name" value="2-Hacid_dh"/>
    <property type="match status" value="1"/>
</dbReference>
<reference evidence="11" key="1">
    <citation type="journal article" date="2015" name="Nature">
        <title>Complex archaea that bridge the gap between prokaryotes and eukaryotes.</title>
        <authorList>
            <person name="Spang A."/>
            <person name="Saw J.H."/>
            <person name="Jorgensen S.L."/>
            <person name="Zaremba-Niedzwiedzka K."/>
            <person name="Martijn J."/>
            <person name="Lind A.E."/>
            <person name="van Eijk R."/>
            <person name="Schleper C."/>
            <person name="Guy L."/>
            <person name="Ettema T.J."/>
        </authorList>
    </citation>
    <scope>NUCLEOTIDE SEQUENCE</scope>
</reference>
<comment type="catalytic activity">
    <reaction evidence="9">
        <text>(2R)-3-phosphoglycerate + NAD(+) = 3-phosphooxypyruvate + NADH + H(+)</text>
        <dbReference type="Rhea" id="RHEA:12641"/>
        <dbReference type="ChEBI" id="CHEBI:15378"/>
        <dbReference type="ChEBI" id="CHEBI:18110"/>
        <dbReference type="ChEBI" id="CHEBI:57540"/>
        <dbReference type="ChEBI" id="CHEBI:57945"/>
        <dbReference type="ChEBI" id="CHEBI:58272"/>
        <dbReference type="EC" id="1.1.1.95"/>
    </reaction>
</comment>
<keyword evidence="8" id="KW-0718">Serine biosynthesis</keyword>
<dbReference type="AlphaFoldDB" id="A0A0F9RMJ9"/>
<dbReference type="PROSITE" id="PS51671">
    <property type="entry name" value="ACT"/>
    <property type="match status" value="1"/>
</dbReference>
<dbReference type="InterPro" id="IPR029752">
    <property type="entry name" value="D-isomer_DH_CS1"/>
</dbReference>
<name>A0A0F9RMJ9_9ZZZZ</name>
<keyword evidence="7" id="KW-0520">NAD</keyword>
<protein>
    <recommendedName>
        <fullName evidence="4">D-3-phosphoglycerate dehydrogenase</fullName>
        <ecNumber evidence="3">1.1.1.95</ecNumber>
    </recommendedName>
</protein>
<dbReference type="Gene3D" id="3.40.50.720">
    <property type="entry name" value="NAD(P)-binding Rossmann-like Domain"/>
    <property type="match status" value="2"/>
</dbReference>
<comment type="caution">
    <text evidence="11">The sequence shown here is derived from an EMBL/GenBank/DDBJ whole genome shotgun (WGS) entry which is preliminary data.</text>
</comment>
<dbReference type="NCBIfam" id="TIGR01327">
    <property type="entry name" value="PGDH"/>
    <property type="match status" value="1"/>
</dbReference>
<dbReference type="InterPro" id="IPR045626">
    <property type="entry name" value="PGDH_ASB_dom"/>
</dbReference>
<evidence type="ECO:0000256" key="3">
    <source>
        <dbReference type="ARBA" id="ARBA00013143"/>
    </source>
</evidence>
<organism evidence="11">
    <name type="scientific">marine sediment metagenome</name>
    <dbReference type="NCBI Taxonomy" id="412755"/>
    <lineage>
        <taxon>unclassified sequences</taxon>
        <taxon>metagenomes</taxon>
        <taxon>ecological metagenomes</taxon>
    </lineage>
</organism>
<evidence type="ECO:0000256" key="2">
    <source>
        <dbReference type="ARBA" id="ARBA00005854"/>
    </source>
</evidence>
<dbReference type="FunFam" id="3.40.50.720:FF:000021">
    <property type="entry name" value="D-3-phosphoglycerate dehydrogenase"/>
    <property type="match status" value="1"/>
</dbReference>
<dbReference type="SUPFAM" id="SSF51735">
    <property type="entry name" value="NAD(P)-binding Rossmann-fold domains"/>
    <property type="match status" value="1"/>
</dbReference>
<dbReference type="PROSITE" id="PS00671">
    <property type="entry name" value="D_2_HYDROXYACID_DH_3"/>
    <property type="match status" value="1"/>
</dbReference>
<dbReference type="UniPathway" id="UPA00135">
    <property type="reaction ID" value="UER00196"/>
</dbReference>
<accession>A0A0F9RMJ9</accession>
<dbReference type="SUPFAM" id="SSF55021">
    <property type="entry name" value="ACT-like"/>
    <property type="match status" value="1"/>
</dbReference>
<dbReference type="InterPro" id="IPR045865">
    <property type="entry name" value="ACT-like_dom_sf"/>
</dbReference>
<evidence type="ECO:0000313" key="11">
    <source>
        <dbReference type="EMBL" id="KKN51022.1"/>
    </source>
</evidence>
<sequence>MELKNYKVLVSDGLAQEGVEILKRFKNFDITINDKTSREELLEIIEQFDGIIVRSATKITPDIIRAGKKLKVIVRAGTGYDNINIEECNKHGIVVLITPVGNTNAVVELTIGLMLNFARNIYKANASMREGRWDKKLLRGSELQGKTIGVIGLGNIGAAVVKKCQSFNMNVVAFDRFVPKKRGQDLGAELLDNFDDFLARSDYITIHVPLTAQTKDLISYSEIEKMKSTAIIVNVARGGVVNEQALYKALKNNKIGGACIDVFSKEPVDPKDVPFIELDNCITTPHLGANTYEAQIEVAKLAAERIVQALNSKIFIDAVNISFNMSEELADLYRPYIELGVSLSKFITQFNLSKITSVKIKYKGEIFTNFEPIKAVILQSLFDGRLIDVITYINLEEILKENDIKIVLEKFEKPINFENYIKIYIRTEDGSSTKIAGTVFSDRPKIVEINEFFFDLAPTNYMLVLKNKDVPGVIGSIGTFLGNKGINIAGLQCGRKKMGDIAISIVTLDDPVSKEEINELKKFDNIIDAHGIIL</sequence>
<dbReference type="Gene3D" id="3.30.1330.90">
    <property type="entry name" value="D-3-phosphoglycerate dehydrogenase, domain 3"/>
    <property type="match status" value="1"/>
</dbReference>
<dbReference type="Pfam" id="PF01842">
    <property type="entry name" value="ACT"/>
    <property type="match status" value="1"/>
</dbReference>
<evidence type="ECO:0000256" key="6">
    <source>
        <dbReference type="ARBA" id="ARBA00023002"/>
    </source>
</evidence>
<dbReference type="PROSITE" id="PS00065">
    <property type="entry name" value="D_2_HYDROXYACID_DH_1"/>
    <property type="match status" value="1"/>
</dbReference>
<dbReference type="InterPro" id="IPR036291">
    <property type="entry name" value="NAD(P)-bd_dom_sf"/>
</dbReference>
<dbReference type="PANTHER" id="PTHR42789">
    <property type="entry name" value="D-ISOMER SPECIFIC 2-HYDROXYACID DEHYDROGENASE FAMILY PROTEIN (AFU_ORTHOLOGUE AFUA_6G10090)"/>
    <property type="match status" value="1"/>
</dbReference>
<dbReference type="GO" id="GO:0004617">
    <property type="term" value="F:phosphoglycerate dehydrogenase activity"/>
    <property type="evidence" value="ECO:0007669"/>
    <property type="project" value="UniProtKB-EC"/>
</dbReference>
<dbReference type="CDD" id="cd12173">
    <property type="entry name" value="PGDH_4"/>
    <property type="match status" value="1"/>
</dbReference>
<dbReference type="PANTHER" id="PTHR42789:SF1">
    <property type="entry name" value="D-ISOMER SPECIFIC 2-HYDROXYACID DEHYDROGENASE FAMILY PROTEIN (AFU_ORTHOLOGUE AFUA_6G10090)"/>
    <property type="match status" value="1"/>
</dbReference>
<gene>
    <name evidence="11" type="ORF">LCGC14_0626740</name>
</gene>
<dbReference type="SUPFAM" id="SSF52283">
    <property type="entry name" value="Formate/glycerate dehydrogenase catalytic domain-like"/>
    <property type="match status" value="1"/>
</dbReference>
<dbReference type="InterPro" id="IPR029753">
    <property type="entry name" value="D-isomer_DH_CS"/>
</dbReference>
<comment type="pathway">
    <text evidence="1">Amino-acid biosynthesis; L-serine biosynthesis; L-serine from 3-phospho-D-glycerate: step 1/3.</text>
</comment>
<keyword evidence="6" id="KW-0560">Oxidoreductase</keyword>
<dbReference type="GO" id="GO:0051287">
    <property type="term" value="F:NAD binding"/>
    <property type="evidence" value="ECO:0007669"/>
    <property type="project" value="InterPro"/>
</dbReference>
<dbReference type="InterPro" id="IPR002912">
    <property type="entry name" value="ACT_dom"/>
</dbReference>
<feature type="domain" description="ACT" evidence="10">
    <location>
        <begin position="462"/>
        <end position="534"/>
    </location>
</feature>
<dbReference type="EMBL" id="LAZR01001083">
    <property type="protein sequence ID" value="KKN51022.1"/>
    <property type="molecule type" value="Genomic_DNA"/>
</dbReference>
<dbReference type="InterPro" id="IPR050857">
    <property type="entry name" value="D-2-hydroxyacid_DH"/>
</dbReference>
<evidence type="ECO:0000256" key="9">
    <source>
        <dbReference type="ARBA" id="ARBA00048731"/>
    </source>
</evidence>
<evidence type="ECO:0000256" key="5">
    <source>
        <dbReference type="ARBA" id="ARBA00022605"/>
    </source>
</evidence>